<dbReference type="PANTHER" id="PTHR24055">
    <property type="entry name" value="MITOGEN-ACTIVATED PROTEIN KINASE"/>
    <property type="match status" value="1"/>
</dbReference>
<dbReference type="InterPro" id="IPR000719">
    <property type="entry name" value="Prot_kinase_dom"/>
</dbReference>
<keyword evidence="6 10" id="KW-0418">Kinase</keyword>
<comment type="caution">
    <text evidence="10">The sequence shown here is derived from an EMBL/GenBank/DDBJ whole genome shotgun (WGS) entry which is preliminary data.</text>
</comment>
<evidence type="ECO:0000259" key="9">
    <source>
        <dbReference type="PROSITE" id="PS50011"/>
    </source>
</evidence>
<dbReference type="SMART" id="SM00220">
    <property type="entry name" value="S_TKc"/>
    <property type="match status" value="1"/>
</dbReference>
<dbReference type="PROSITE" id="PS00108">
    <property type="entry name" value="PROTEIN_KINASE_ST"/>
    <property type="match status" value="1"/>
</dbReference>
<dbReference type="PROSITE" id="PS50011">
    <property type="entry name" value="PROTEIN_KINASE_DOM"/>
    <property type="match status" value="1"/>
</dbReference>
<dbReference type="EC" id="2.7.11.24" evidence="2"/>
<evidence type="ECO:0000256" key="6">
    <source>
        <dbReference type="ARBA" id="ARBA00022777"/>
    </source>
</evidence>
<evidence type="ECO:0000256" key="5">
    <source>
        <dbReference type="ARBA" id="ARBA00022741"/>
    </source>
</evidence>
<dbReference type="Proteomes" id="UP000075230">
    <property type="component" value="Unassembled WGS sequence"/>
</dbReference>
<feature type="domain" description="Protein kinase" evidence="9">
    <location>
        <begin position="1"/>
        <end position="301"/>
    </location>
</feature>
<reference evidence="11" key="2">
    <citation type="submission" date="2016-02" db="EMBL/GenBank/DDBJ databases">
        <title>Genome sequencing of Aspergillus luchuensis NBRC 4314.</title>
        <authorList>
            <person name="Yamada O."/>
        </authorList>
    </citation>
    <scope>NUCLEOTIDE SEQUENCE [LARGE SCALE GENOMIC DNA]</scope>
    <source>
        <strain evidence="11">RIB 2604</strain>
    </source>
</reference>
<accession>A0A146F1X9</accession>
<keyword evidence="7" id="KW-0067">ATP-binding</keyword>
<organism evidence="10 11">
    <name type="scientific">Aspergillus kawachii</name>
    <name type="common">White koji mold</name>
    <name type="synonym">Aspergillus awamori var. kawachi</name>
    <dbReference type="NCBI Taxonomy" id="1069201"/>
    <lineage>
        <taxon>Eukaryota</taxon>
        <taxon>Fungi</taxon>
        <taxon>Dikarya</taxon>
        <taxon>Ascomycota</taxon>
        <taxon>Pezizomycotina</taxon>
        <taxon>Eurotiomycetes</taxon>
        <taxon>Eurotiomycetidae</taxon>
        <taxon>Eurotiales</taxon>
        <taxon>Aspergillaceae</taxon>
        <taxon>Aspergillus</taxon>
        <taxon>Aspergillus subgen. Circumdati</taxon>
    </lineage>
</organism>
<evidence type="ECO:0000256" key="7">
    <source>
        <dbReference type="ARBA" id="ARBA00022840"/>
    </source>
</evidence>
<evidence type="ECO:0000256" key="3">
    <source>
        <dbReference type="ARBA" id="ARBA00022527"/>
    </source>
</evidence>
<dbReference type="Gene3D" id="1.10.510.10">
    <property type="entry name" value="Transferase(Phosphotransferase) domain 1"/>
    <property type="match status" value="1"/>
</dbReference>
<dbReference type="FunFam" id="1.10.510.10:FF:000049">
    <property type="entry name" value="Mitogen-activated protein kinase"/>
    <property type="match status" value="1"/>
</dbReference>
<evidence type="ECO:0000256" key="8">
    <source>
        <dbReference type="ARBA" id="ARBA00061056"/>
    </source>
</evidence>
<gene>
    <name evidence="10" type="ORF">RIB2604_00603320</name>
</gene>
<keyword evidence="3" id="KW-0723">Serine/threonine-protein kinase</keyword>
<sequence length="413" mass="47030">MAEFLRSQILGTTFETTNSSAYDMITRQPVAIKKMMKPFSNATLAKRTYREVKLLKHLRHENLIGLSDIFISPLEDVYVVAKMDKFQGIDYKRRSYLVTDLLGTDLNRLLTSKPLDGKFVQYFTYQLLRGLKYIHSAGVIHRDLKPSNILINENCDLKICDFGLARLQEPQMTGYVSTRYYRAPEIMLTWQKYGMQVDIWSAGCIVAEMLRGKPLFPGKDHIHQFYLITDALGNPPDEVIERICTKAALNIVKSLPKRQPAPWATLFPDSDEDAIDLLAKMLIFDPDKRISAAKALEHPYLGVYHDPTDEPVAEQKFDWSFSEVAHSIDEWKIMILLRSLAGSRTDQDARYTEVVDFHDLGPTGEPAITEPFLPPDPSLSPEVLDPLGQIQTQSMVTKSADTLDQDILQYLQI</sequence>
<evidence type="ECO:0000256" key="2">
    <source>
        <dbReference type="ARBA" id="ARBA00012411"/>
    </source>
</evidence>
<evidence type="ECO:0000256" key="1">
    <source>
        <dbReference type="ARBA" id="ARBA00001946"/>
    </source>
</evidence>
<evidence type="ECO:0000256" key="4">
    <source>
        <dbReference type="ARBA" id="ARBA00022679"/>
    </source>
</evidence>
<evidence type="ECO:0000313" key="10">
    <source>
        <dbReference type="EMBL" id="GAT19751.1"/>
    </source>
</evidence>
<comment type="similarity">
    <text evidence="8">Belongs to the protein kinase superfamily. Ser/Thr protein kinase family. MAP kinase subfamily.</text>
</comment>
<name>A0A146F1X9_ASPKA</name>
<dbReference type="VEuPathDB" id="FungiDB:ASPFODRAFT_423027"/>
<dbReference type="AlphaFoldDB" id="A0A146F1X9"/>
<dbReference type="GO" id="GO:0005524">
    <property type="term" value="F:ATP binding"/>
    <property type="evidence" value="ECO:0007669"/>
    <property type="project" value="UniProtKB-KW"/>
</dbReference>
<dbReference type="InterPro" id="IPR050117">
    <property type="entry name" value="MAPK"/>
</dbReference>
<comment type="cofactor">
    <cofactor evidence="1">
        <name>Mg(2+)</name>
        <dbReference type="ChEBI" id="CHEBI:18420"/>
    </cofactor>
</comment>
<evidence type="ECO:0000313" key="11">
    <source>
        <dbReference type="Proteomes" id="UP000075230"/>
    </source>
</evidence>
<dbReference type="SUPFAM" id="SSF56112">
    <property type="entry name" value="Protein kinase-like (PK-like)"/>
    <property type="match status" value="1"/>
</dbReference>
<dbReference type="GO" id="GO:0004707">
    <property type="term" value="F:MAP kinase activity"/>
    <property type="evidence" value="ECO:0007669"/>
    <property type="project" value="UniProtKB-EC"/>
</dbReference>
<dbReference type="Pfam" id="PF00069">
    <property type="entry name" value="Pkinase"/>
    <property type="match status" value="1"/>
</dbReference>
<dbReference type="Gene3D" id="3.30.200.20">
    <property type="entry name" value="Phosphorylase Kinase, domain 1"/>
    <property type="match status" value="1"/>
</dbReference>
<keyword evidence="4" id="KW-0808">Transferase</keyword>
<dbReference type="InterPro" id="IPR008271">
    <property type="entry name" value="Ser/Thr_kinase_AS"/>
</dbReference>
<protein>
    <recommendedName>
        <fullName evidence="2">mitogen-activated protein kinase</fullName>
        <ecNumber evidence="2">2.7.11.24</ecNumber>
    </recommendedName>
</protein>
<proteinExistence type="inferred from homology"/>
<keyword evidence="5" id="KW-0547">Nucleotide-binding</keyword>
<reference evidence="10 11" key="1">
    <citation type="journal article" date="2016" name="DNA Res.">
        <title>Genome sequence of Aspergillus luchuensis NBRC 4314.</title>
        <authorList>
            <person name="Yamada O."/>
            <person name="Machida M."/>
            <person name="Hosoyama A."/>
            <person name="Goto M."/>
            <person name="Takahashi T."/>
            <person name="Futagami T."/>
            <person name="Yamagata Y."/>
            <person name="Takeuchi M."/>
            <person name="Kobayashi T."/>
            <person name="Koike H."/>
            <person name="Abe K."/>
            <person name="Asai K."/>
            <person name="Arita M."/>
            <person name="Fujita N."/>
            <person name="Fukuda K."/>
            <person name="Higa K."/>
            <person name="Horikawa H."/>
            <person name="Ishikawa T."/>
            <person name="Jinno K."/>
            <person name="Kato Y."/>
            <person name="Kirimura K."/>
            <person name="Mizutani O."/>
            <person name="Nakasone K."/>
            <person name="Sano M."/>
            <person name="Shiraishi Y."/>
            <person name="Tsukahara M."/>
            <person name="Gomi K."/>
        </authorList>
    </citation>
    <scope>NUCLEOTIDE SEQUENCE [LARGE SCALE GENOMIC DNA]</scope>
    <source>
        <strain evidence="10 11">RIB 2604</strain>
    </source>
</reference>
<dbReference type="EMBL" id="BCWF01000006">
    <property type="protein sequence ID" value="GAT19751.1"/>
    <property type="molecule type" value="Genomic_DNA"/>
</dbReference>
<dbReference type="InterPro" id="IPR011009">
    <property type="entry name" value="Kinase-like_dom_sf"/>
</dbReference>